<dbReference type="EMBL" id="KQ414666">
    <property type="protein sequence ID" value="KOC64950.1"/>
    <property type="molecule type" value="Genomic_DNA"/>
</dbReference>
<name>A0A0L7R246_9HYME</name>
<evidence type="ECO:0000313" key="2">
    <source>
        <dbReference type="Proteomes" id="UP000053825"/>
    </source>
</evidence>
<dbReference type="Proteomes" id="UP000053825">
    <property type="component" value="Unassembled WGS sequence"/>
</dbReference>
<keyword evidence="2" id="KW-1185">Reference proteome</keyword>
<protein>
    <submittedName>
        <fullName evidence="1">Uncharacterized protein</fullName>
    </submittedName>
</protein>
<dbReference type="OrthoDB" id="7690177at2759"/>
<sequence length="246" mass="27842">MAVTSDAMYNAGTIVPSFMSTNIYYGYVPHCKRENQRNAACEHAEISKPLLFDCCSYDTAMETDDDGCGYSTVSGRLNNDYVMLEASVQKRLKTNDKLQQCQQQTAYNADTLRHRNRKRCNSDLSPTSQLKKFREGSGKDHVHYGTGSTKDYGLATVSCESEALHVNTANNILQESMITNESCCWTAGNHNLLYNSECKQLLSSNEHKSIENSVEYEKILFETHGCSIYQFHRLQLVDNDCNETEF</sequence>
<gene>
    <name evidence="1" type="ORF">WH47_04539</name>
</gene>
<organism evidence="1 2">
    <name type="scientific">Habropoda laboriosa</name>
    <dbReference type="NCBI Taxonomy" id="597456"/>
    <lineage>
        <taxon>Eukaryota</taxon>
        <taxon>Metazoa</taxon>
        <taxon>Ecdysozoa</taxon>
        <taxon>Arthropoda</taxon>
        <taxon>Hexapoda</taxon>
        <taxon>Insecta</taxon>
        <taxon>Pterygota</taxon>
        <taxon>Neoptera</taxon>
        <taxon>Endopterygota</taxon>
        <taxon>Hymenoptera</taxon>
        <taxon>Apocrita</taxon>
        <taxon>Aculeata</taxon>
        <taxon>Apoidea</taxon>
        <taxon>Anthophila</taxon>
        <taxon>Apidae</taxon>
        <taxon>Habropoda</taxon>
    </lineage>
</organism>
<accession>A0A0L7R246</accession>
<dbReference type="AlphaFoldDB" id="A0A0L7R246"/>
<evidence type="ECO:0000313" key="1">
    <source>
        <dbReference type="EMBL" id="KOC64950.1"/>
    </source>
</evidence>
<proteinExistence type="predicted"/>
<reference evidence="1 2" key="1">
    <citation type="submission" date="2015-07" db="EMBL/GenBank/DDBJ databases">
        <title>The genome of Habropoda laboriosa.</title>
        <authorList>
            <person name="Pan H."/>
            <person name="Kapheim K."/>
        </authorList>
    </citation>
    <scope>NUCLEOTIDE SEQUENCE [LARGE SCALE GENOMIC DNA]</scope>
    <source>
        <strain evidence="1">0110345459</strain>
    </source>
</reference>